<feature type="transmembrane region" description="Helical" evidence="1">
    <location>
        <begin position="20"/>
        <end position="42"/>
    </location>
</feature>
<feature type="transmembrane region" description="Helical" evidence="1">
    <location>
        <begin position="227"/>
        <end position="247"/>
    </location>
</feature>
<feature type="transmembrane region" description="Helical" evidence="1">
    <location>
        <begin position="80"/>
        <end position="98"/>
    </location>
</feature>
<protein>
    <submittedName>
        <fullName evidence="2">Uncharacterized protein</fullName>
    </submittedName>
</protein>
<dbReference type="EMBL" id="CADCUI010000075">
    <property type="protein sequence ID" value="CAA9364019.1"/>
    <property type="molecule type" value="Genomic_DNA"/>
</dbReference>
<feature type="transmembrane region" description="Helical" evidence="1">
    <location>
        <begin position="54"/>
        <end position="73"/>
    </location>
</feature>
<dbReference type="AlphaFoldDB" id="A0A6J4MQ03"/>
<feature type="transmembrane region" description="Helical" evidence="1">
    <location>
        <begin position="172"/>
        <end position="193"/>
    </location>
</feature>
<keyword evidence="1" id="KW-0472">Membrane</keyword>
<gene>
    <name evidence="2" type="ORF">AVDCRST_MAG34-2668</name>
</gene>
<keyword evidence="1" id="KW-1133">Transmembrane helix</keyword>
<accession>A0A6J4MQ03</accession>
<feature type="transmembrane region" description="Helical" evidence="1">
    <location>
        <begin position="200"/>
        <end position="221"/>
    </location>
</feature>
<evidence type="ECO:0000313" key="2">
    <source>
        <dbReference type="EMBL" id="CAA9364019.1"/>
    </source>
</evidence>
<name>A0A6J4MQ03_9ACTN</name>
<organism evidence="2">
    <name type="scientific">uncultured Nocardioidaceae bacterium</name>
    <dbReference type="NCBI Taxonomy" id="253824"/>
    <lineage>
        <taxon>Bacteria</taxon>
        <taxon>Bacillati</taxon>
        <taxon>Actinomycetota</taxon>
        <taxon>Actinomycetes</taxon>
        <taxon>Propionibacteriales</taxon>
        <taxon>Nocardioidaceae</taxon>
        <taxon>environmental samples</taxon>
    </lineage>
</organism>
<keyword evidence="1" id="KW-0812">Transmembrane</keyword>
<reference evidence="2" key="1">
    <citation type="submission" date="2020-02" db="EMBL/GenBank/DDBJ databases">
        <authorList>
            <person name="Meier V. D."/>
        </authorList>
    </citation>
    <scope>NUCLEOTIDE SEQUENCE</scope>
    <source>
        <strain evidence="2">AVDCRST_MAG34</strain>
    </source>
</reference>
<feature type="transmembrane region" description="Helical" evidence="1">
    <location>
        <begin position="135"/>
        <end position="152"/>
    </location>
</feature>
<evidence type="ECO:0000256" key="1">
    <source>
        <dbReference type="SAM" id="Phobius"/>
    </source>
</evidence>
<sequence>MVRDSTDVLRRPRLARLAACLAMVFWGVLFFGLVDLLVVVFQDERFYDDYLLETGWGLLYAVMTAVPFLAVVVRPRAVLPLLQPLAVAVAVAVAAAIAAYPRQLIPAALLVLSVVVTWIAGGYRRLPHLTSPDRRLLGLAALAAPGCLWYAADMAGDWQSSAPDITIGLDHRPMQAALGLAVLLTSVLAAFGARDRTPGWLVLVSTVVVSVAWLGIESMIYPELSGSLGVVPGACAVCWALAFAGLARSPLDVQPDRQ</sequence>
<proteinExistence type="predicted"/>
<feature type="transmembrane region" description="Helical" evidence="1">
    <location>
        <begin position="104"/>
        <end position="123"/>
    </location>
</feature>